<evidence type="ECO:0000259" key="3">
    <source>
        <dbReference type="PROSITE" id="PS50110"/>
    </source>
</evidence>
<dbReference type="InterPro" id="IPR001789">
    <property type="entry name" value="Sig_transdc_resp-reg_receiver"/>
</dbReference>
<dbReference type="EMBL" id="FNRA01000003">
    <property type="protein sequence ID" value="SEA51244.1"/>
    <property type="molecule type" value="Genomic_DNA"/>
</dbReference>
<keyword evidence="5" id="KW-1185">Reference proteome</keyword>
<dbReference type="Proteomes" id="UP000198850">
    <property type="component" value="Unassembled WGS sequence"/>
</dbReference>
<proteinExistence type="predicted"/>
<dbReference type="PROSITE" id="PS50110">
    <property type="entry name" value="RESPONSE_REGULATORY"/>
    <property type="match status" value="1"/>
</dbReference>
<dbReference type="Gene3D" id="3.40.50.2300">
    <property type="match status" value="1"/>
</dbReference>
<feature type="domain" description="Response regulatory" evidence="3">
    <location>
        <begin position="10"/>
        <end position="122"/>
    </location>
</feature>
<dbReference type="AlphaFoldDB" id="A0A1H4BT17"/>
<evidence type="ECO:0000256" key="2">
    <source>
        <dbReference type="PROSITE-ProRule" id="PRU00169"/>
    </source>
</evidence>
<dbReference type="Pfam" id="PF00072">
    <property type="entry name" value="Response_reg"/>
    <property type="match status" value="1"/>
</dbReference>
<protein>
    <submittedName>
        <fullName evidence="4">Response regulator receiver domain-containing protein</fullName>
    </submittedName>
</protein>
<reference evidence="4 5" key="1">
    <citation type="submission" date="2016-10" db="EMBL/GenBank/DDBJ databases">
        <authorList>
            <person name="de Groot N.N."/>
        </authorList>
    </citation>
    <scope>NUCLEOTIDE SEQUENCE [LARGE SCALE GENOMIC DNA]</scope>
    <source>
        <strain evidence="4 5">DSM 19033</strain>
    </source>
</reference>
<dbReference type="STRING" id="425514.SAMN05443550_103458"/>
<dbReference type="SMART" id="SM00448">
    <property type="entry name" value="REC"/>
    <property type="match status" value="1"/>
</dbReference>
<evidence type="ECO:0000256" key="1">
    <source>
        <dbReference type="ARBA" id="ARBA00022553"/>
    </source>
</evidence>
<comment type="caution">
    <text evidence="2">Lacks conserved residue(s) required for the propagation of feature annotation.</text>
</comment>
<evidence type="ECO:0000313" key="5">
    <source>
        <dbReference type="Proteomes" id="UP000198850"/>
    </source>
</evidence>
<sequence length="136" mass="15131">MPTPLYMKKTILLIDKDPAIIEVIASILKEEGYEVAISKKPFHIDEVHELKPELILLHNGLNDMGMEICKAIKEDVGLKDIPVLMTSTQSDLPAKAAQSCADAYLAKPFDIDKLCDLIKEMIVTAGKKRDPDPLPY</sequence>
<evidence type="ECO:0000313" key="4">
    <source>
        <dbReference type="EMBL" id="SEA51244.1"/>
    </source>
</evidence>
<dbReference type="PANTHER" id="PTHR44591:SF3">
    <property type="entry name" value="RESPONSE REGULATORY DOMAIN-CONTAINING PROTEIN"/>
    <property type="match status" value="1"/>
</dbReference>
<dbReference type="SUPFAM" id="SSF52172">
    <property type="entry name" value="CheY-like"/>
    <property type="match status" value="1"/>
</dbReference>
<dbReference type="GO" id="GO:0000160">
    <property type="term" value="P:phosphorelay signal transduction system"/>
    <property type="evidence" value="ECO:0007669"/>
    <property type="project" value="InterPro"/>
</dbReference>
<name>A0A1H4BT17_9SPHI</name>
<dbReference type="InterPro" id="IPR011006">
    <property type="entry name" value="CheY-like_superfamily"/>
</dbReference>
<accession>A0A1H4BT17</accession>
<organism evidence="4 5">
    <name type="scientific">Pedobacter hartonius</name>
    <dbReference type="NCBI Taxonomy" id="425514"/>
    <lineage>
        <taxon>Bacteria</taxon>
        <taxon>Pseudomonadati</taxon>
        <taxon>Bacteroidota</taxon>
        <taxon>Sphingobacteriia</taxon>
        <taxon>Sphingobacteriales</taxon>
        <taxon>Sphingobacteriaceae</taxon>
        <taxon>Pedobacter</taxon>
    </lineage>
</organism>
<keyword evidence="1" id="KW-0597">Phosphoprotein</keyword>
<dbReference type="PANTHER" id="PTHR44591">
    <property type="entry name" value="STRESS RESPONSE REGULATOR PROTEIN 1"/>
    <property type="match status" value="1"/>
</dbReference>
<dbReference type="InterPro" id="IPR050595">
    <property type="entry name" value="Bact_response_regulator"/>
</dbReference>
<gene>
    <name evidence="4" type="ORF">SAMN05443550_103458</name>
</gene>